<comment type="caution">
    <text evidence="1">The sequence shown here is derived from an EMBL/GenBank/DDBJ whole genome shotgun (WGS) entry which is preliminary data.</text>
</comment>
<reference evidence="1 2" key="1">
    <citation type="journal article" date="2020" name="Fungal Divers.">
        <title>Resolving the Mortierellaceae phylogeny through synthesis of multi-gene phylogenetics and phylogenomics.</title>
        <authorList>
            <person name="Vandepol N."/>
            <person name="Liber J."/>
            <person name="Desiro A."/>
            <person name="Na H."/>
            <person name="Kennedy M."/>
            <person name="Barry K."/>
            <person name="Grigoriev I.V."/>
            <person name="Miller A.N."/>
            <person name="O'Donnell K."/>
            <person name="Stajich J.E."/>
            <person name="Bonito G."/>
        </authorList>
    </citation>
    <scope>NUCLEOTIDE SEQUENCE [LARGE SCALE GENOMIC DNA]</scope>
    <source>
        <strain evidence="1 2">AD045</strain>
    </source>
</reference>
<evidence type="ECO:0008006" key="3">
    <source>
        <dbReference type="Google" id="ProtNLM"/>
    </source>
</evidence>
<evidence type="ECO:0000313" key="1">
    <source>
        <dbReference type="EMBL" id="KAG0272433.1"/>
    </source>
</evidence>
<dbReference type="EMBL" id="JAAAIM010002488">
    <property type="protein sequence ID" value="KAG0272433.1"/>
    <property type="molecule type" value="Genomic_DNA"/>
</dbReference>
<keyword evidence="2" id="KW-1185">Reference proteome</keyword>
<gene>
    <name evidence="1" type="ORF">BGZ96_005310</name>
</gene>
<accession>A0ABQ7JHE3</accession>
<dbReference type="Proteomes" id="UP001194696">
    <property type="component" value="Unassembled WGS sequence"/>
</dbReference>
<evidence type="ECO:0000313" key="2">
    <source>
        <dbReference type="Proteomes" id="UP001194696"/>
    </source>
</evidence>
<proteinExistence type="predicted"/>
<sequence>MQRKQQQYASIQDRYISWATNRGVDAMVPQPEQLLNWLASGVSINKWTSGTVQLYKAAIINMYEEKSAFTDPDFQHFFQALRHREIRHTKELDIDLTPVLDHFRQQGPNENLAILPLTQKLCWLLGTCGFLRPNDIQCIDLSNNRFHLHQISTVLPIMIPKETRGGNRICRYTTIRSHDDLLLCPIKALSEYLQRIQGHEIT</sequence>
<name>A0ABQ7JHE3_9FUNG</name>
<feature type="non-terminal residue" evidence="1">
    <location>
        <position position="202"/>
    </location>
</feature>
<protein>
    <recommendedName>
        <fullName evidence="3">Integrase SAM-like N-terminal domain-containing protein</fullName>
    </recommendedName>
</protein>
<organism evidence="1 2">
    <name type="scientific">Linnemannia gamsii</name>
    <dbReference type="NCBI Taxonomy" id="64522"/>
    <lineage>
        <taxon>Eukaryota</taxon>
        <taxon>Fungi</taxon>
        <taxon>Fungi incertae sedis</taxon>
        <taxon>Mucoromycota</taxon>
        <taxon>Mortierellomycotina</taxon>
        <taxon>Mortierellomycetes</taxon>
        <taxon>Mortierellales</taxon>
        <taxon>Mortierellaceae</taxon>
        <taxon>Linnemannia</taxon>
    </lineage>
</organism>